<reference evidence="3" key="1">
    <citation type="journal article" date="2019" name="Int. J. Syst. Evol. Microbiol.">
        <title>The Global Catalogue of Microorganisms (GCM) 10K type strain sequencing project: providing services to taxonomists for standard genome sequencing and annotation.</title>
        <authorList>
            <consortium name="The Broad Institute Genomics Platform"/>
            <consortium name="The Broad Institute Genome Sequencing Center for Infectious Disease"/>
            <person name="Wu L."/>
            <person name="Ma J."/>
        </authorList>
    </citation>
    <scope>NUCLEOTIDE SEQUENCE [LARGE SCALE GENOMIC DNA]</scope>
    <source>
        <strain evidence="3">CCM 7043</strain>
    </source>
</reference>
<feature type="compositionally biased region" description="Polar residues" evidence="1">
    <location>
        <begin position="291"/>
        <end position="306"/>
    </location>
</feature>
<feature type="region of interest" description="Disordered" evidence="1">
    <location>
        <begin position="1"/>
        <end position="29"/>
    </location>
</feature>
<dbReference type="EMBL" id="JBHUCO010000002">
    <property type="protein sequence ID" value="MFD1516333.1"/>
    <property type="molecule type" value="Genomic_DNA"/>
</dbReference>
<comment type="caution">
    <text evidence="2">The sequence shown here is derived from an EMBL/GenBank/DDBJ whole genome shotgun (WGS) entry which is preliminary data.</text>
</comment>
<sequence length="438" mass="47192">MHAHEKARHTGADGGRTPARKPESASSTQLRGLLGLQASAGNAAVVQMLRQAGHPWTQEQHQHSAGCGHQQTAPPQQPAVQRSTVHDVREAPARAVNATPLTVRAHAPLTPQGMPTLQRTVGNQAATVVVARKPQPQQQETPQQQGGGGGTGGYLHGWLVWLFAWFAWLTRNAQRQAPVAVEAQPVAEPTPPPVAAPKALAEEAPPPTTAPVVTAKEQPVISPYERVELRTKFRKLSDEVDEKKGVKLRARVDKLSEEIEPLLKPGADLTVDKLKKLEHEIDNIYRAIEKASSSQPEAGESSTEPAVTNDEGQRPVVIQYGTIGSDAAGWGEYGHVVERVIGEMLAGRVTLGPDFKPQLAGLSVRAHWQQGDSQNFIKVYLDAEDRGAGTQMRGYFRYKVVGESLVIKFVAIRKEHGGGGQGTTLLGDSTEVVSETES</sequence>
<name>A0ABW4ENR1_9PSEU</name>
<feature type="region of interest" description="Disordered" evidence="1">
    <location>
        <begin position="289"/>
        <end position="310"/>
    </location>
</feature>
<feature type="region of interest" description="Disordered" evidence="1">
    <location>
        <begin position="131"/>
        <end position="150"/>
    </location>
</feature>
<evidence type="ECO:0000313" key="2">
    <source>
        <dbReference type="EMBL" id="MFD1516333.1"/>
    </source>
</evidence>
<dbReference type="Proteomes" id="UP001597114">
    <property type="component" value="Unassembled WGS sequence"/>
</dbReference>
<dbReference type="RefSeq" id="WP_344723161.1">
    <property type="nucleotide sequence ID" value="NZ_BAAAUS010000017.1"/>
</dbReference>
<evidence type="ECO:0000313" key="3">
    <source>
        <dbReference type="Proteomes" id="UP001597114"/>
    </source>
</evidence>
<feature type="compositionally biased region" description="Low complexity" evidence="1">
    <location>
        <begin position="134"/>
        <end position="144"/>
    </location>
</feature>
<feature type="region of interest" description="Disordered" evidence="1">
    <location>
        <begin position="54"/>
        <end position="117"/>
    </location>
</feature>
<gene>
    <name evidence="2" type="ORF">ACFSJD_02475</name>
</gene>
<keyword evidence="3" id="KW-1185">Reference proteome</keyword>
<protein>
    <submittedName>
        <fullName evidence="2">Uncharacterized protein</fullName>
    </submittedName>
</protein>
<feature type="compositionally biased region" description="Low complexity" evidence="1">
    <location>
        <begin position="70"/>
        <end position="81"/>
    </location>
</feature>
<feature type="region of interest" description="Disordered" evidence="1">
    <location>
        <begin position="183"/>
        <end position="210"/>
    </location>
</feature>
<accession>A0ABW4ENR1</accession>
<proteinExistence type="predicted"/>
<organism evidence="2 3">
    <name type="scientific">Pseudonocardia yunnanensis</name>
    <dbReference type="NCBI Taxonomy" id="58107"/>
    <lineage>
        <taxon>Bacteria</taxon>
        <taxon>Bacillati</taxon>
        <taxon>Actinomycetota</taxon>
        <taxon>Actinomycetes</taxon>
        <taxon>Pseudonocardiales</taxon>
        <taxon>Pseudonocardiaceae</taxon>
        <taxon>Pseudonocardia</taxon>
    </lineage>
</organism>
<evidence type="ECO:0000256" key="1">
    <source>
        <dbReference type="SAM" id="MobiDB-lite"/>
    </source>
</evidence>